<dbReference type="PANTHER" id="PTHR33164:SF95">
    <property type="entry name" value="TRANSCRIPTIONAL REGULATOR"/>
    <property type="match status" value="1"/>
</dbReference>
<dbReference type="Gene3D" id="1.10.10.10">
    <property type="entry name" value="Winged helix-like DNA-binding domain superfamily/Winged helix DNA-binding domain"/>
    <property type="match status" value="1"/>
</dbReference>
<dbReference type="PANTHER" id="PTHR33164">
    <property type="entry name" value="TRANSCRIPTIONAL REGULATOR, MARR FAMILY"/>
    <property type="match status" value="1"/>
</dbReference>
<keyword evidence="3" id="KW-0804">Transcription</keyword>
<dbReference type="Pfam" id="PF12802">
    <property type="entry name" value="MarR_2"/>
    <property type="match status" value="1"/>
</dbReference>
<proteinExistence type="predicted"/>
<evidence type="ECO:0000313" key="6">
    <source>
        <dbReference type="Proteomes" id="UP000630353"/>
    </source>
</evidence>
<evidence type="ECO:0000313" key="5">
    <source>
        <dbReference type="EMBL" id="GHD59412.1"/>
    </source>
</evidence>
<keyword evidence="2" id="KW-0238">DNA-binding</keyword>
<keyword evidence="6" id="KW-1185">Reference proteome</keyword>
<protein>
    <submittedName>
        <fullName evidence="5">Transcriptional regulator</fullName>
    </submittedName>
</protein>
<dbReference type="InterPro" id="IPR000835">
    <property type="entry name" value="HTH_MarR-typ"/>
</dbReference>
<evidence type="ECO:0000256" key="1">
    <source>
        <dbReference type="ARBA" id="ARBA00023015"/>
    </source>
</evidence>
<dbReference type="Proteomes" id="UP000630353">
    <property type="component" value="Unassembled WGS sequence"/>
</dbReference>
<organism evidence="5 6">
    <name type="scientific">Thalassobaculum fulvum</name>
    <dbReference type="NCBI Taxonomy" id="1633335"/>
    <lineage>
        <taxon>Bacteria</taxon>
        <taxon>Pseudomonadati</taxon>
        <taxon>Pseudomonadota</taxon>
        <taxon>Alphaproteobacteria</taxon>
        <taxon>Rhodospirillales</taxon>
        <taxon>Thalassobaculaceae</taxon>
        <taxon>Thalassobaculum</taxon>
    </lineage>
</organism>
<reference evidence="5" key="2">
    <citation type="submission" date="2020-09" db="EMBL/GenBank/DDBJ databases">
        <authorList>
            <person name="Sun Q."/>
            <person name="Kim S."/>
        </authorList>
    </citation>
    <scope>NUCLEOTIDE SEQUENCE</scope>
    <source>
        <strain evidence="5">KCTC 42651</strain>
    </source>
</reference>
<dbReference type="InterPro" id="IPR036390">
    <property type="entry name" value="WH_DNA-bd_sf"/>
</dbReference>
<dbReference type="RefSeq" id="WP_189993631.1">
    <property type="nucleotide sequence ID" value="NZ_BMZS01000011.1"/>
</dbReference>
<evidence type="ECO:0000259" key="4">
    <source>
        <dbReference type="PROSITE" id="PS50995"/>
    </source>
</evidence>
<dbReference type="InterPro" id="IPR023187">
    <property type="entry name" value="Tscrpt_reg_MarR-type_CS"/>
</dbReference>
<dbReference type="InterPro" id="IPR036388">
    <property type="entry name" value="WH-like_DNA-bd_sf"/>
</dbReference>
<dbReference type="GO" id="GO:0003677">
    <property type="term" value="F:DNA binding"/>
    <property type="evidence" value="ECO:0007669"/>
    <property type="project" value="UniProtKB-KW"/>
</dbReference>
<gene>
    <name evidence="5" type="ORF">GCM10017083_43560</name>
</gene>
<sequence>MPRRYVLEDQVGHLLRRAHQRATQIFLETFDAAGLTPTQWAALARLGEEGAASQNHLGRLTAMDPATVQGVIQRLEKRGLIDREPDPDDRRRTRLKLSAEGAELVARHTADAAKVSALTLAPLTAEEAESFLALLKKLA</sequence>
<name>A0A918XW27_9PROT</name>
<comment type="caution">
    <text evidence="5">The sequence shown here is derived from an EMBL/GenBank/DDBJ whole genome shotgun (WGS) entry which is preliminary data.</text>
</comment>
<reference evidence="5" key="1">
    <citation type="journal article" date="2014" name="Int. J. Syst. Evol. Microbiol.">
        <title>Complete genome sequence of Corynebacterium casei LMG S-19264T (=DSM 44701T), isolated from a smear-ripened cheese.</title>
        <authorList>
            <consortium name="US DOE Joint Genome Institute (JGI-PGF)"/>
            <person name="Walter F."/>
            <person name="Albersmeier A."/>
            <person name="Kalinowski J."/>
            <person name="Ruckert C."/>
        </authorList>
    </citation>
    <scope>NUCLEOTIDE SEQUENCE</scope>
    <source>
        <strain evidence="5">KCTC 42651</strain>
    </source>
</reference>
<dbReference type="InterPro" id="IPR039422">
    <property type="entry name" value="MarR/SlyA-like"/>
</dbReference>
<dbReference type="PRINTS" id="PR00598">
    <property type="entry name" value="HTHMARR"/>
</dbReference>
<dbReference type="SMART" id="SM00347">
    <property type="entry name" value="HTH_MARR"/>
    <property type="match status" value="1"/>
</dbReference>
<dbReference type="EMBL" id="BMZS01000011">
    <property type="protein sequence ID" value="GHD59412.1"/>
    <property type="molecule type" value="Genomic_DNA"/>
</dbReference>
<evidence type="ECO:0000256" key="2">
    <source>
        <dbReference type="ARBA" id="ARBA00023125"/>
    </source>
</evidence>
<dbReference type="AlphaFoldDB" id="A0A918XW27"/>
<dbReference type="GO" id="GO:0003700">
    <property type="term" value="F:DNA-binding transcription factor activity"/>
    <property type="evidence" value="ECO:0007669"/>
    <property type="project" value="InterPro"/>
</dbReference>
<dbReference type="GO" id="GO:0006950">
    <property type="term" value="P:response to stress"/>
    <property type="evidence" value="ECO:0007669"/>
    <property type="project" value="TreeGrafter"/>
</dbReference>
<evidence type="ECO:0000256" key="3">
    <source>
        <dbReference type="ARBA" id="ARBA00023163"/>
    </source>
</evidence>
<dbReference type="PROSITE" id="PS01117">
    <property type="entry name" value="HTH_MARR_1"/>
    <property type="match status" value="1"/>
</dbReference>
<feature type="domain" description="HTH marR-type" evidence="4">
    <location>
        <begin position="8"/>
        <end position="139"/>
    </location>
</feature>
<accession>A0A918XW27</accession>
<dbReference type="PROSITE" id="PS50995">
    <property type="entry name" value="HTH_MARR_2"/>
    <property type="match status" value="1"/>
</dbReference>
<keyword evidence="1" id="KW-0805">Transcription regulation</keyword>
<dbReference type="SUPFAM" id="SSF46785">
    <property type="entry name" value="Winged helix' DNA-binding domain"/>
    <property type="match status" value="1"/>
</dbReference>